<dbReference type="InterPro" id="IPR009057">
    <property type="entry name" value="Homeodomain-like_sf"/>
</dbReference>
<dbReference type="RefSeq" id="WP_066167060.1">
    <property type="nucleotide sequence ID" value="NZ_CP136137.1"/>
</dbReference>
<organism evidence="5 6">
    <name type="scientific">Gordonia hydrophobica</name>
    <dbReference type="NCBI Taxonomy" id="40516"/>
    <lineage>
        <taxon>Bacteria</taxon>
        <taxon>Bacillati</taxon>
        <taxon>Actinomycetota</taxon>
        <taxon>Actinomycetes</taxon>
        <taxon>Mycobacteriales</taxon>
        <taxon>Gordoniaceae</taxon>
        <taxon>Gordonia</taxon>
    </lineage>
</organism>
<evidence type="ECO:0000313" key="6">
    <source>
        <dbReference type="Proteomes" id="UP001479933"/>
    </source>
</evidence>
<name>A0ABZ2U309_9ACTN</name>
<dbReference type="PANTHER" id="PTHR30055:SF184">
    <property type="entry name" value="HTH-TYPE TRANSCRIPTIONAL REGULATOR ETHR"/>
    <property type="match status" value="1"/>
</dbReference>
<dbReference type="SUPFAM" id="SSF48498">
    <property type="entry name" value="Tetracyclin repressor-like, C-terminal domain"/>
    <property type="match status" value="2"/>
</dbReference>
<dbReference type="InterPro" id="IPR050109">
    <property type="entry name" value="HTH-type_TetR-like_transc_reg"/>
</dbReference>
<dbReference type="Proteomes" id="UP001479933">
    <property type="component" value="Chromosome"/>
</dbReference>
<evidence type="ECO:0000256" key="2">
    <source>
        <dbReference type="PROSITE-ProRule" id="PRU00335"/>
    </source>
</evidence>
<dbReference type="Gene3D" id="1.10.10.60">
    <property type="entry name" value="Homeodomain-like"/>
    <property type="match status" value="2"/>
</dbReference>
<feature type="region of interest" description="Disordered" evidence="3">
    <location>
        <begin position="218"/>
        <end position="240"/>
    </location>
</feature>
<dbReference type="SUPFAM" id="SSF46689">
    <property type="entry name" value="Homeodomain-like"/>
    <property type="match status" value="2"/>
</dbReference>
<evidence type="ECO:0000256" key="1">
    <source>
        <dbReference type="ARBA" id="ARBA00023125"/>
    </source>
</evidence>
<keyword evidence="6" id="KW-1185">Reference proteome</keyword>
<dbReference type="PANTHER" id="PTHR30055">
    <property type="entry name" value="HTH-TYPE TRANSCRIPTIONAL REGULATOR RUTR"/>
    <property type="match status" value="1"/>
</dbReference>
<feature type="DNA-binding region" description="H-T-H motif" evidence="2">
    <location>
        <begin position="265"/>
        <end position="284"/>
    </location>
</feature>
<proteinExistence type="predicted"/>
<protein>
    <submittedName>
        <fullName evidence="5">TetR/AcrR family transcriptional regulator</fullName>
    </submittedName>
</protein>
<dbReference type="EMBL" id="CP136137">
    <property type="protein sequence ID" value="WYY08090.1"/>
    <property type="molecule type" value="Genomic_DNA"/>
</dbReference>
<dbReference type="Pfam" id="PF21313">
    <property type="entry name" value="EthR_C"/>
    <property type="match status" value="2"/>
</dbReference>
<evidence type="ECO:0000259" key="4">
    <source>
        <dbReference type="PROSITE" id="PS50977"/>
    </source>
</evidence>
<feature type="domain" description="HTH tetR-type" evidence="4">
    <location>
        <begin position="18"/>
        <end position="78"/>
    </location>
</feature>
<dbReference type="InterPro" id="IPR036271">
    <property type="entry name" value="Tet_transcr_reg_TetR-rel_C_sf"/>
</dbReference>
<reference evidence="5 6" key="1">
    <citation type="journal article" date="2023" name="Virus Evol.">
        <title>Computational host range prediction-The good, the bad, and the ugly.</title>
        <authorList>
            <person name="Howell A.A."/>
            <person name="Versoza C.J."/>
            <person name="Pfeifer S.P."/>
        </authorList>
    </citation>
    <scope>NUCLEOTIDE SEQUENCE [LARGE SCALE GENOMIC DNA]</scope>
    <source>
        <strain evidence="5 6">1610/1b</strain>
    </source>
</reference>
<dbReference type="InterPro" id="IPR049397">
    <property type="entry name" value="EthR_C"/>
</dbReference>
<evidence type="ECO:0000313" key="5">
    <source>
        <dbReference type="EMBL" id="WYY08090.1"/>
    </source>
</evidence>
<feature type="domain" description="HTH tetR-type" evidence="4">
    <location>
        <begin position="242"/>
        <end position="302"/>
    </location>
</feature>
<dbReference type="PRINTS" id="PR00455">
    <property type="entry name" value="HTHTETR"/>
</dbReference>
<dbReference type="Gene3D" id="1.10.357.10">
    <property type="entry name" value="Tetracycline Repressor, domain 2"/>
    <property type="match status" value="2"/>
</dbReference>
<accession>A0ABZ2U309</accession>
<dbReference type="PROSITE" id="PS50977">
    <property type="entry name" value="HTH_TETR_2"/>
    <property type="match status" value="2"/>
</dbReference>
<sequence>MSQGSFTRHRPRAFDGTSGAEQSVFDATERLLEEIPLQDLTVAQILPVAGVSRANFYHYFASKHDVLVALVARMFEDSYGANAPWSSTPGRDRARQMGSSLASTLEMWSQHGAVIGAVIEHMHSQPAVGAAWQRMFTRFVDTITEQVRYERESGQAPDGAPADMVAALLVGAVERAFYVSTRHLDPRLPAVDDIADSLRALNEAAMYGGRIAEYRADANPDAEPVPVRPSSLTAPDTDGLDSETPTAILNAMRELLVDQSLAKLSVAAVLKAAGTSRASFYFYFRSKEDAFVVLFRQAAAGIVAGLQGLVDVDRSDPVALVEQVGQWLDLDGFTGPVIRNAVHAWPRLPELRIEYLAAMDAMESTLEAIIETDRARGLAPDGPPAPQYAATLLWAIERTVAGSLAGEDHLGDLSEVTSLVGAVLYGAIYGRRDGPPQGE</sequence>
<dbReference type="Pfam" id="PF00440">
    <property type="entry name" value="TetR_N"/>
    <property type="match status" value="2"/>
</dbReference>
<keyword evidence="1 2" id="KW-0238">DNA-binding</keyword>
<feature type="DNA-binding region" description="H-T-H motif" evidence="2">
    <location>
        <begin position="41"/>
        <end position="60"/>
    </location>
</feature>
<gene>
    <name evidence="5" type="ORF">RVF87_03135</name>
</gene>
<feature type="region of interest" description="Disordered" evidence="3">
    <location>
        <begin position="1"/>
        <end position="21"/>
    </location>
</feature>
<dbReference type="InterPro" id="IPR001647">
    <property type="entry name" value="HTH_TetR"/>
</dbReference>
<evidence type="ECO:0000256" key="3">
    <source>
        <dbReference type="SAM" id="MobiDB-lite"/>
    </source>
</evidence>